<feature type="compositionally biased region" description="Basic and acidic residues" evidence="1">
    <location>
        <begin position="412"/>
        <end position="439"/>
    </location>
</feature>
<keyword evidence="3" id="KW-1185">Reference proteome</keyword>
<dbReference type="Proteomes" id="UP000683925">
    <property type="component" value="Unassembled WGS sequence"/>
</dbReference>
<protein>
    <submittedName>
        <fullName evidence="2">Uncharacterized protein</fullName>
    </submittedName>
</protein>
<accession>A0A8S1S9Q3</accession>
<proteinExistence type="predicted"/>
<dbReference type="OMA" id="FSYEHIT"/>
<dbReference type="AlphaFoldDB" id="A0A8S1S9Q3"/>
<evidence type="ECO:0000256" key="1">
    <source>
        <dbReference type="SAM" id="MobiDB-lite"/>
    </source>
</evidence>
<feature type="region of interest" description="Disordered" evidence="1">
    <location>
        <begin position="384"/>
        <end position="483"/>
    </location>
</feature>
<name>A0A8S1S9Q3_PAROT</name>
<gene>
    <name evidence="2" type="ORF">POCTA_138.1.T0090119</name>
</gene>
<comment type="caution">
    <text evidence="2">The sequence shown here is derived from an EMBL/GenBank/DDBJ whole genome shotgun (WGS) entry which is preliminary data.</text>
</comment>
<organism evidence="2 3">
    <name type="scientific">Paramecium octaurelia</name>
    <dbReference type="NCBI Taxonomy" id="43137"/>
    <lineage>
        <taxon>Eukaryota</taxon>
        <taxon>Sar</taxon>
        <taxon>Alveolata</taxon>
        <taxon>Ciliophora</taxon>
        <taxon>Intramacronucleata</taxon>
        <taxon>Oligohymenophorea</taxon>
        <taxon>Peniculida</taxon>
        <taxon>Parameciidae</taxon>
        <taxon>Paramecium</taxon>
    </lineage>
</organism>
<evidence type="ECO:0000313" key="2">
    <source>
        <dbReference type="EMBL" id="CAD8137971.1"/>
    </source>
</evidence>
<sequence length="632" mass="74104">MGQSQTSVIIKQDALQITLKGPNRRLVNNRTEIDQCLSLTSMLDQLSFQLSSISFKVSSITMNPFSYEHITQELLQREYLQSKPFSILNKQEFIRIIDHPTKSSEITPQSKIIGQVTLNQQWNQNKLVIEDYEIDQKQGSNSTKYLSLFKQDKNNTKLYQLKEDQLQLQKQINHQYKRSNGQQIKNEKTENFSDEELAENNSLSISQNFAELKQNEGEIDEKSYLQNNRFWSSDHSSTFIDFQFYNQNVNSQYNNQSEKYLVGPNLKQVSQVQSSQQNLNQRVINQQSFGTIKTVNQNQQPQIQHLITSPTGFSQNKLLKQTQPQNYQIFQQQIPIESHQHFGYTQLHSNKKLNSVNHQQHTNSPNQQQQNNNNLQNNQIIIQQQQQVKKSKFHHSASPQAQIPQSQGQQKESTRQQFDRLLRDNKEFKCKQKTHKEENLQNCKSPRLADKKKEQNQNMNKKQIQSPKDDKVSKKQKLMSSQSPLENKGIIKNGIGYVEMNKIKKQYHRSPEQDFERLQDQRQVELKIQDKQKDNPLYSKQFHFQIQNLPLQSFEHKTLNIQQTQNKQNVSNLQTAMTQNVSPSERGVTNRANIKDIINLNDLSQYQENYINFDQTTTNREGQIQKVRKFSD</sequence>
<dbReference type="OrthoDB" id="308298at2759"/>
<feature type="compositionally biased region" description="Low complexity" evidence="1">
    <location>
        <begin position="396"/>
        <end position="410"/>
    </location>
</feature>
<dbReference type="EMBL" id="CAJJDP010000008">
    <property type="protein sequence ID" value="CAD8137971.1"/>
    <property type="molecule type" value="Genomic_DNA"/>
</dbReference>
<evidence type="ECO:0000313" key="3">
    <source>
        <dbReference type="Proteomes" id="UP000683925"/>
    </source>
</evidence>
<reference evidence="2" key="1">
    <citation type="submission" date="2021-01" db="EMBL/GenBank/DDBJ databases">
        <authorList>
            <consortium name="Genoscope - CEA"/>
            <person name="William W."/>
        </authorList>
    </citation>
    <scope>NUCLEOTIDE SEQUENCE</scope>
</reference>